<keyword evidence="2" id="KW-1185">Reference proteome</keyword>
<dbReference type="GO" id="GO:0016628">
    <property type="term" value="F:oxidoreductase activity, acting on the CH-CH group of donors, NAD or NADP as acceptor"/>
    <property type="evidence" value="ECO:0007669"/>
    <property type="project" value="InterPro"/>
</dbReference>
<dbReference type="InterPro" id="IPR045010">
    <property type="entry name" value="MDR_fam"/>
</dbReference>
<protein>
    <submittedName>
        <fullName evidence="1">Uncharacterized protein</fullName>
    </submittedName>
</protein>
<dbReference type="AlphaFoldDB" id="A0AAN7GGM0"/>
<dbReference type="Proteomes" id="UP001345219">
    <property type="component" value="Chromosome 9"/>
</dbReference>
<reference evidence="1 2" key="1">
    <citation type="journal article" date="2023" name="Hortic Res">
        <title>Pangenome of water caltrop reveals structural variations and asymmetric subgenome divergence after allopolyploidization.</title>
        <authorList>
            <person name="Zhang X."/>
            <person name="Chen Y."/>
            <person name="Wang L."/>
            <person name="Yuan Y."/>
            <person name="Fang M."/>
            <person name="Shi L."/>
            <person name="Lu R."/>
            <person name="Comes H.P."/>
            <person name="Ma Y."/>
            <person name="Chen Y."/>
            <person name="Huang G."/>
            <person name="Zhou Y."/>
            <person name="Zheng Z."/>
            <person name="Qiu Y."/>
        </authorList>
    </citation>
    <scope>NUCLEOTIDE SEQUENCE [LARGE SCALE GENOMIC DNA]</scope>
    <source>
        <tissue evidence="1">Roots</tissue>
    </source>
</reference>
<proteinExistence type="predicted"/>
<dbReference type="EMBL" id="JAXIOK010000022">
    <property type="protein sequence ID" value="KAK4743773.1"/>
    <property type="molecule type" value="Genomic_DNA"/>
</dbReference>
<dbReference type="PANTHER" id="PTHR43205">
    <property type="entry name" value="PROSTAGLANDIN REDUCTASE"/>
    <property type="match status" value="1"/>
</dbReference>
<accession>A0AAN7GGM0</accession>
<evidence type="ECO:0000313" key="2">
    <source>
        <dbReference type="Proteomes" id="UP001345219"/>
    </source>
</evidence>
<dbReference type="Gene3D" id="3.90.180.10">
    <property type="entry name" value="Medium-chain alcohol dehydrogenases, catalytic domain"/>
    <property type="match status" value="1"/>
</dbReference>
<evidence type="ECO:0000313" key="1">
    <source>
        <dbReference type="EMBL" id="KAK4743773.1"/>
    </source>
</evidence>
<sequence length="112" mass="12583">MLSQEGGNSPRLSDVWCSWSALPPARQTARLLCGPVQASPSDPGGIHNFISKHVKMQGFLQSHYLRLFLQFVEHTVHHYRKGNITTYIEDLSEGLKNSPASFISLLHQPPFQ</sequence>
<comment type="caution">
    <text evidence="1">The sequence shown here is derived from an EMBL/GenBank/DDBJ whole genome shotgun (WGS) entry which is preliminary data.</text>
</comment>
<name>A0AAN7GGM0_9MYRT</name>
<organism evidence="1 2">
    <name type="scientific">Trapa incisa</name>
    <dbReference type="NCBI Taxonomy" id="236973"/>
    <lineage>
        <taxon>Eukaryota</taxon>
        <taxon>Viridiplantae</taxon>
        <taxon>Streptophyta</taxon>
        <taxon>Embryophyta</taxon>
        <taxon>Tracheophyta</taxon>
        <taxon>Spermatophyta</taxon>
        <taxon>Magnoliopsida</taxon>
        <taxon>eudicotyledons</taxon>
        <taxon>Gunneridae</taxon>
        <taxon>Pentapetalae</taxon>
        <taxon>rosids</taxon>
        <taxon>malvids</taxon>
        <taxon>Myrtales</taxon>
        <taxon>Lythraceae</taxon>
        <taxon>Trapa</taxon>
    </lineage>
</organism>
<gene>
    <name evidence="1" type="ORF">SAY87_010085</name>
</gene>
<dbReference type="Gene3D" id="3.40.50.720">
    <property type="entry name" value="NAD(P)-binding Rossmann-like Domain"/>
    <property type="match status" value="1"/>
</dbReference>
<dbReference type="PANTHER" id="PTHR43205:SF35">
    <property type="entry name" value="ZINC-BINDING DEHYDROGENASE FAMILY PROTEIN"/>
    <property type="match status" value="1"/>
</dbReference>